<feature type="region of interest" description="Disordered" evidence="6">
    <location>
        <begin position="341"/>
        <end position="380"/>
    </location>
</feature>
<dbReference type="InterPro" id="IPR013909">
    <property type="entry name" value="NuBaID_C"/>
</dbReference>
<dbReference type="STRING" id="5627.A0A1C7M552"/>
<evidence type="ECO:0000256" key="3">
    <source>
        <dbReference type="ARBA" id="ARBA00022771"/>
    </source>
</evidence>
<keyword evidence="10" id="KW-1185">Reference proteome</keyword>
<feature type="region of interest" description="Disordered" evidence="6">
    <location>
        <begin position="522"/>
        <end position="542"/>
    </location>
</feature>
<accession>A0A1C7M552</accession>
<feature type="region of interest" description="Disordered" evidence="6">
    <location>
        <begin position="462"/>
        <end position="481"/>
    </location>
</feature>
<protein>
    <recommendedName>
        <fullName evidence="11">Zf-C3HC-domain-containing protein</fullName>
    </recommendedName>
</protein>
<feature type="domain" description="NuBaID C-terminal" evidence="8">
    <location>
        <begin position="402"/>
        <end position="479"/>
    </location>
</feature>
<dbReference type="InterPro" id="IPR012935">
    <property type="entry name" value="NuBaID_N"/>
</dbReference>
<dbReference type="OrthoDB" id="2592092at2759"/>
<dbReference type="EMBL" id="LUGG01000009">
    <property type="protein sequence ID" value="OBZ72050.1"/>
    <property type="molecule type" value="Genomic_DNA"/>
</dbReference>
<evidence type="ECO:0000256" key="6">
    <source>
        <dbReference type="SAM" id="MobiDB-lite"/>
    </source>
</evidence>
<evidence type="ECO:0000256" key="5">
    <source>
        <dbReference type="ARBA" id="ARBA00023242"/>
    </source>
</evidence>
<keyword evidence="3" id="KW-0863">Zinc-finger</keyword>
<proteinExistence type="predicted"/>
<evidence type="ECO:0000259" key="8">
    <source>
        <dbReference type="Pfam" id="PF08600"/>
    </source>
</evidence>
<dbReference type="AlphaFoldDB" id="A0A1C7M552"/>
<keyword evidence="2" id="KW-0479">Metal-binding</keyword>
<reference evidence="9 10" key="1">
    <citation type="submission" date="2016-03" db="EMBL/GenBank/DDBJ databases">
        <title>Whole genome sequencing of Grifola frondosa 9006-11.</title>
        <authorList>
            <person name="Min B."/>
            <person name="Park H."/>
            <person name="Kim J.-G."/>
            <person name="Cho H."/>
            <person name="Oh Y.-L."/>
            <person name="Kong W.-S."/>
            <person name="Choi I.-G."/>
        </authorList>
    </citation>
    <scope>NUCLEOTIDE SEQUENCE [LARGE SCALE GENOMIC DNA]</scope>
    <source>
        <strain evidence="9 10">9006-11</strain>
    </source>
</reference>
<gene>
    <name evidence="9" type="ORF">A0H81_07767</name>
</gene>
<evidence type="ECO:0000313" key="10">
    <source>
        <dbReference type="Proteomes" id="UP000092993"/>
    </source>
</evidence>
<feature type="compositionally biased region" description="Low complexity" evidence="6">
    <location>
        <begin position="471"/>
        <end position="481"/>
    </location>
</feature>
<dbReference type="Pfam" id="PF07967">
    <property type="entry name" value="zf-C3HC"/>
    <property type="match status" value="1"/>
</dbReference>
<dbReference type="PANTHER" id="PTHR15835">
    <property type="entry name" value="NUCLEAR-INTERACTING PARTNER OF ALK"/>
    <property type="match status" value="1"/>
</dbReference>
<feature type="compositionally biased region" description="Polar residues" evidence="6">
    <location>
        <begin position="341"/>
        <end position="351"/>
    </location>
</feature>
<keyword evidence="5" id="KW-0539">Nucleus</keyword>
<dbReference type="Proteomes" id="UP000092993">
    <property type="component" value="Unassembled WGS sequence"/>
</dbReference>
<dbReference type="GO" id="GO:0008270">
    <property type="term" value="F:zinc ion binding"/>
    <property type="evidence" value="ECO:0007669"/>
    <property type="project" value="UniProtKB-KW"/>
</dbReference>
<keyword evidence="4" id="KW-0862">Zinc</keyword>
<feature type="compositionally biased region" description="Low complexity" evidence="6">
    <location>
        <begin position="9"/>
        <end position="22"/>
    </location>
</feature>
<dbReference type="Pfam" id="PF08600">
    <property type="entry name" value="NuBaID_C"/>
    <property type="match status" value="1"/>
</dbReference>
<dbReference type="GO" id="GO:0005634">
    <property type="term" value="C:nucleus"/>
    <property type="evidence" value="ECO:0007669"/>
    <property type="project" value="UniProtKB-SubCell"/>
</dbReference>
<evidence type="ECO:0000256" key="2">
    <source>
        <dbReference type="ARBA" id="ARBA00022723"/>
    </source>
</evidence>
<comment type="caution">
    <text evidence="9">The sequence shown here is derived from an EMBL/GenBank/DDBJ whole genome shotgun (WGS) entry which is preliminary data.</text>
</comment>
<evidence type="ECO:0000256" key="4">
    <source>
        <dbReference type="ARBA" id="ARBA00022833"/>
    </source>
</evidence>
<dbReference type="PANTHER" id="PTHR15835:SF6">
    <property type="entry name" value="ZINC FINGER C3HC-TYPE PROTEIN 1"/>
    <property type="match status" value="1"/>
</dbReference>
<dbReference type="OMA" id="AASKCGW"/>
<evidence type="ECO:0000256" key="1">
    <source>
        <dbReference type="ARBA" id="ARBA00004123"/>
    </source>
</evidence>
<feature type="domain" description="C3HC-type" evidence="7">
    <location>
        <begin position="133"/>
        <end position="232"/>
    </location>
</feature>
<evidence type="ECO:0008006" key="11">
    <source>
        <dbReference type="Google" id="ProtNLM"/>
    </source>
</evidence>
<feature type="compositionally biased region" description="Polar residues" evidence="6">
    <location>
        <begin position="301"/>
        <end position="313"/>
    </location>
</feature>
<evidence type="ECO:0000313" key="9">
    <source>
        <dbReference type="EMBL" id="OBZ72050.1"/>
    </source>
</evidence>
<feature type="region of interest" description="Disordered" evidence="6">
    <location>
        <begin position="1"/>
        <end position="27"/>
    </location>
</feature>
<name>A0A1C7M552_GRIFR</name>
<evidence type="ECO:0000259" key="7">
    <source>
        <dbReference type="Pfam" id="PF07967"/>
    </source>
</evidence>
<sequence>MVTETISDASTSTIAIPPSTSSEKSIKRKLEDAIQSLDEAVGPSLSIIDRPSPPKRLRTARSIYATLAKYGIKKDPKPIPTNDFAQLSKTAPHLAAILSRTATRTRKALPFQLGHVPAKSSLTASPSTSDYRPSSTASFLTRLATYKLSTYANKPPAIDAVAAAKCGWVNDGKDRLLCGICGVSWVVAGKDGMSRDAANTLVEKQRVSLVDMHKNGCPWKTRQCDGTFGHDSANQVESDYIGLSAARCRDQTSSGEAFTSLVTRTIVNVLDSQALSQVQTLLAIVSSVSVPTYSTDHDATSESTSPFTFNSSAPRAEPSETAVLASLFGWSILPPGTTTEQIRASSISRPTSGIALTPSRPPSVASFRESTPTPSTPRPPLRAALLAQTSPARSLPQIKPDTTLLHCSLCQRRIGLWAFLPPPANGTTEGGNAKPQARRQLDVLREHRSHCPYVVRSTVMPSIPAPPLATTHSRSGSTASLSSTSLTQFSAQSGLMEGWRAVLTAVMRYGASQRQRLGLSRIPSGRRAGEADNGAEPFPDTSTEMDSVEAMVAGVKSRGGKDLLKYVKGILG</sequence>
<feature type="region of interest" description="Disordered" evidence="6">
    <location>
        <begin position="295"/>
        <end position="314"/>
    </location>
</feature>
<comment type="subcellular location">
    <subcellularLocation>
        <location evidence="1">Nucleus</location>
    </subcellularLocation>
</comment>
<organism evidence="9 10">
    <name type="scientific">Grifola frondosa</name>
    <name type="common">Maitake</name>
    <name type="synonym">Polyporus frondosus</name>
    <dbReference type="NCBI Taxonomy" id="5627"/>
    <lineage>
        <taxon>Eukaryota</taxon>
        <taxon>Fungi</taxon>
        <taxon>Dikarya</taxon>
        <taxon>Basidiomycota</taxon>
        <taxon>Agaricomycotina</taxon>
        <taxon>Agaricomycetes</taxon>
        <taxon>Polyporales</taxon>
        <taxon>Grifolaceae</taxon>
        <taxon>Grifola</taxon>
    </lineage>
</organism>